<keyword evidence="1" id="KW-0472">Membrane</keyword>
<evidence type="ECO:0000256" key="1">
    <source>
        <dbReference type="SAM" id="Phobius"/>
    </source>
</evidence>
<organism evidence="2 3">
    <name type="scientific">Haliscomenobacter hydrossis (strain ATCC 27775 / DSM 1100 / LMG 10767 / O)</name>
    <dbReference type="NCBI Taxonomy" id="760192"/>
    <lineage>
        <taxon>Bacteria</taxon>
        <taxon>Pseudomonadati</taxon>
        <taxon>Bacteroidota</taxon>
        <taxon>Saprospiria</taxon>
        <taxon>Saprospirales</taxon>
        <taxon>Haliscomenobacteraceae</taxon>
        <taxon>Haliscomenobacter</taxon>
    </lineage>
</organism>
<dbReference type="HOGENOM" id="CLU_1347347_0_0_10"/>
<evidence type="ECO:0000313" key="2">
    <source>
        <dbReference type="EMBL" id="AEE54213.1"/>
    </source>
</evidence>
<dbReference type="OrthoDB" id="1492717at2"/>
<dbReference type="eggNOG" id="ENOG5033CMK">
    <property type="taxonomic scope" value="Bacteria"/>
</dbReference>
<name>F4KQ52_HALH1</name>
<reference key="2">
    <citation type="submission" date="2011-04" db="EMBL/GenBank/DDBJ databases">
        <title>Complete sequence of chromosome of Haliscomenobacter hydrossis DSM 1100.</title>
        <authorList>
            <consortium name="US DOE Joint Genome Institute (JGI-PGF)"/>
            <person name="Lucas S."/>
            <person name="Han J."/>
            <person name="Lapidus A."/>
            <person name="Bruce D."/>
            <person name="Goodwin L."/>
            <person name="Pitluck S."/>
            <person name="Peters L."/>
            <person name="Kyrpides N."/>
            <person name="Mavromatis K."/>
            <person name="Ivanova N."/>
            <person name="Ovchinnikova G."/>
            <person name="Pagani I."/>
            <person name="Daligault H."/>
            <person name="Detter J.C."/>
            <person name="Han C."/>
            <person name="Land M."/>
            <person name="Hauser L."/>
            <person name="Markowitz V."/>
            <person name="Cheng J.-F."/>
            <person name="Hugenholtz P."/>
            <person name="Woyke T."/>
            <person name="Wu D."/>
            <person name="Verbarg S."/>
            <person name="Frueling A."/>
            <person name="Brambilla E."/>
            <person name="Klenk H.-P."/>
            <person name="Eisen J.A."/>
        </authorList>
    </citation>
    <scope>NUCLEOTIDE SEQUENCE</scope>
    <source>
        <strain>DSM 1100</strain>
    </source>
</reference>
<keyword evidence="1" id="KW-0812">Transmembrane</keyword>
<evidence type="ECO:0000313" key="3">
    <source>
        <dbReference type="Proteomes" id="UP000008461"/>
    </source>
</evidence>
<accession>F4KQ52</accession>
<dbReference type="Proteomes" id="UP000008461">
    <property type="component" value="Chromosome"/>
</dbReference>
<dbReference type="AlphaFoldDB" id="F4KQ52"/>
<reference evidence="2 3" key="1">
    <citation type="journal article" date="2011" name="Stand. Genomic Sci.">
        <title>Complete genome sequence of Haliscomenobacter hydrossis type strain (O).</title>
        <authorList>
            <consortium name="US DOE Joint Genome Institute (JGI-PGF)"/>
            <person name="Daligault H."/>
            <person name="Lapidus A."/>
            <person name="Zeytun A."/>
            <person name="Nolan M."/>
            <person name="Lucas S."/>
            <person name="Del Rio T.G."/>
            <person name="Tice H."/>
            <person name="Cheng J.F."/>
            <person name="Tapia R."/>
            <person name="Han C."/>
            <person name="Goodwin L."/>
            <person name="Pitluck S."/>
            <person name="Liolios K."/>
            <person name="Pagani I."/>
            <person name="Ivanova N."/>
            <person name="Huntemann M."/>
            <person name="Mavromatis K."/>
            <person name="Mikhailova N."/>
            <person name="Pati A."/>
            <person name="Chen A."/>
            <person name="Palaniappan K."/>
            <person name="Land M."/>
            <person name="Hauser L."/>
            <person name="Brambilla E.M."/>
            <person name="Rohde M."/>
            <person name="Verbarg S."/>
            <person name="Goker M."/>
            <person name="Bristow J."/>
            <person name="Eisen J.A."/>
            <person name="Markowitz V."/>
            <person name="Hugenholtz P."/>
            <person name="Kyrpides N.C."/>
            <person name="Klenk H.P."/>
            <person name="Woyke T."/>
        </authorList>
    </citation>
    <scope>NUCLEOTIDE SEQUENCE [LARGE SCALE GENOMIC DNA]</scope>
    <source>
        <strain evidence="3">ATCC 27775 / DSM 1100 / LMG 10767 / O</strain>
    </source>
</reference>
<dbReference type="EMBL" id="CP002691">
    <property type="protein sequence ID" value="AEE54213.1"/>
    <property type="molecule type" value="Genomic_DNA"/>
</dbReference>
<dbReference type="KEGG" id="hhy:Halhy_6394"/>
<proteinExistence type="predicted"/>
<protein>
    <submittedName>
        <fullName evidence="2">Uncharacterized protein</fullName>
    </submittedName>
</protein>
<sequence>MEERNYDKLKDALRQMPQHRAPEFVWDRIEDQLEQEGHLHQAIAALPGYTAPDRIWTHIETVLDRGTKIRRLPTLGWSAAAGVAIVVTAALGIYQWNQTRGTVSYAYTVEKTVPHNSPRDWDSAEADVQEVQNRYAHFCKYQSQNDADCGLDNELKELNDAKAELVEIIAQYGEDPSLIRQLGELEVDRSRVVKAMVEKIQTS</sequence>
<dbReference type="RefSeq" id="WP_013768733.1">
    <property type="nucleotide sequence ID" value="NC_015510.1"/>
</dbReference>
<keyword evidence="1" id="KW-1133">Transmembrane helix</keyword>
<feature type="transmembrane region" description="Helical" evidence="1">
    <location>
        <begin position="75"/>
        <end position="96"/>
    </location>
</feature>
<dbReference type="STRING" id="760192.Halhy_6394"/>
<keyword evidence="3" id="KW-1185">Reference proteome</keyword>
<gene>
    <name evidence="2" type="ordered locus">Halhy_6394</name>
</gene>